<comment type="caution">
    <text evidence="3">The sequence shown here is derived from an EMBL/GenBank/DDBJ whole genome shotgun (WGS) entry which is preliminary data.</text>
</comment>
<accession>A0A918YUI5</accession>
<protein>
    <recommendedName>
        <fullName evidence="5">Secreted protein</fullName>
    </recommendedName>
</protein>
<name>A0A918YUI5_9ACTN</name>
<keyword evidence="2" id="KW-0812">Transmembrane</keyword>
<dbReference type="EMBL" id="BMVG01000077">
    <property type="protein sequence ID" value="GHE16163.1"/>
    <property type="molecule type" value="Genomic_DNA"/>
</dbReference>
<evidence type="ECO:0000256" key="1">
    <source>
        <dbReference type="SAM" id="MobiDB-lite"/>
    </source>
</evidence>
<feature type="region of interest" description="Disordered" evidence="1">
    <location>
        <begin position="129"/>
        <end position="158"/>
    </location>
</feature>
<reference evidence="3" key="2">
    <citation type="submission" date="2020-09" db="EMBL/GenBank/DDBJ databases">
        <authorList>
            <person name="Sun Q."/>
            <person name="Ohkuma M."/>
        </authorList>
    </citation>
    <scope>NUCLEOTIDE SEQUENCE</scope>
    <source>
        <strain evidence="3">JCM 4714</strain>
    </source>
</reference>
<evidence type="ECO:0000313" key="4">
    <source>
        <dbReference type="Proteomes" id="UP000655443"/>
    </source>
</evidence>
<reference evidence="3" key="1">
    <citation type="journal article" date="2014" name="Int. J. Syst. Evol. Microbiol.">
        <title>Complete genome sequence of Corynebacterium casei LMG S-19264T (=DSM 44701T), isolated from a smear-ripened cheese.</title>
        <authorList>
            <consortium name="US DOE Joint Genome Institute (JGI-PGF)"/>
            <person name="Walter F."/>
            <person name="Albersmeier A."/>
            <person name="Kalinowski J."/>
            <person name="Ruckert C."/>
        </authorList>
    </citation>
    <scope>NUCLEOTIDE SEQUENCE</scope>
    <source>
        <strain evidence="3">JCM 4714</strain>
    </source>
</reference>
<feature type="region of interest" description="Disordered" evidence="1">
    <location>
        <begin position="1"/>
        <end position="23"/>
    </location>
</feature>
<proteinExistence type="predicted"/>
<evidence type="ECO:0000256" key="2">
    <source>
        <dbReference type="SAM" id="Phobius"/>
    </source>
</evidence>
<gene>
    <name evidence="3" type="ORF">GCM10010339_93160</name>
</gene>
<evidence type="ECO:0008006" key="5">
    <source>
        <dbReference type="Google" id="ProtNLM"/>
    </source>
</evidence>
<evidence type="ECO:0000313" key="3">
    <source>
        <dbReference type="EMBL" id="GHE16163.1"/>
    </source>
</evidence>
<keyword evidence="2" id="KW-0472">Membrane</keyword>
<dbReference type="AlphaFoldDB" id="A0A918YUI5"/>
<sequence length="158" mass="16519">MGEGAPYDNTVRPAGSYQGKGYADMTPRRLRRGRATAVTAMAVTALATALTATGCAAAHRTLECVRTANAIADSVSDLQQAARDAALDPSRANTYFTPIHKNLDDIGHQTDNVDVNKAVDDLGKAVDNVSSSIKNGDKSPDLSPVKDSAGELTKACTK</sequence>
<organism evidence="3 4">
    <name type="scientific">Streptomyces alanosinicus</name>
    <dbReference type="NCBI Taxonomy" id="68171"/>
    <lineage>
        <taxon>Bacteria</taxon>
        <taxon>Bacillati</taxon>
        <taxon>Actinomycetota</taxon>
        <taxon>Actinomycetes</taxon>
        <taxon>Kitasatosporales</taxon>
        <taxon>Streptomycetaceae</taxon>
        <taxon>Streptomyces</taxon>
    </lineage>
</organism>
<feature type="transmembrane region" description="Helical" evidence="2">
    <location>
        <begin position="35"/>
        <end position="59"/>
    </location>
</feature>
<dbReference type="Proteomes" id="UP000655443">
    <property type="component" value="Unassembled WGS sequence"/>
</dbReference>
<keyword evidence="4" id="KW-1185">Reference proteome</keyword>
<keyword evidence="2" id="KW-1133">Transmembrane helix</keyword>